<name>A0A0A9GPZ3_ARUDO</name>
<accession>A0A0A9GPZ3</accession>
<sequence>MRCCLCHRNLF</sequence>
<reference evidence="1" key="2">
    <citation type="journal article" date="2015" name="Data Brief">
        <title>Shoot transcriptome of the giant reed, Arundo donax.</title>
        <authorList>
            <person name="Barrero R.A."/>
            <person name="Guerrero F.D."/>
            <person name="Moolhuijzen P."/>
            <person name="Goolsby J.A."/>
            <person name="Tidwell J."/>
            <person name="Bellgard S.E."/>
            <person name="Bellgard M.I."/>
        </authorList>
    </citation>
    <scope>NUCLEOTIDE SEQUENCE</scope>
    <source>
        <tissue evidence="1">Shoot tissue taken approximately 20 cm above the soil surface</tissue>
    </source>
</reference>
<evidence type="ECO:0000313" key="1">
    <source>
        <dbReference type="EMBL" id="JAE26547.1"/>
    </source>
</evidence>
<protein>
    <submittedName>
        <fullName evidence="1">Uncharacterized protein</fullName>
    </submittedName>
</protein>
<reference evidence="1" key="1">
    <citation type="submission" date="2014-09" db="EMBL/GenBank/DDBJ databases">
        <authorList>
            <person name="Magalhaes I.L.F."/>
            <person name="Oliveira U."/>
            <person name="Santos F.R."/>
            <person name="Vidigal T.H.D.A."/>
            <person name="Brescovit A.D."/>
            <person name="Santos A.J."/>
        </authorList>
    </citation>
    <scope>NUCLEOTIDE SEQUENCE</scope>
    <source>
        <tissue evidence="1">Shoot tissue taken approximately 20 cm above the soil surface</tissue>
    </source>
</reference>
<dbReference type="EMBL" id="GBRH01171349">
    <property type="protein sequence ID" value="JAE26547.1"/>
    <property type="molecule type" value="Transcribed_RNA"/>
</dbReference>
<proteinExistence type="predicted"/>
<organism evidence="1">
    <name type="scientific">Arundo donax</name>
    <name type="common">Giant reed</name>
    <name type="synonym">Donax arundinaceus</name>
    <dbReference type="NCBI Taxonomy" id="35708"/>
    <lineage>
        <taxon>Eukaryota</taxon>
        <taxon>Viridiplantae</taxon>
        <taxon>Streptophyta</taxon>
        <taxon>Embryophyta</taxon>
        <taxon>Tracheophyta</taxon>
        <taxon>Spermatophyta</taxon>
        <taxon>Magnoliopsida</taxon>
        <taxon>Liliopsida</taxon>
        <taxon>Poales</taxon>
        <taxon>Poaceae</taxon>
        <taxon>PACMAD clade</taxon>
        <taxon>Arundinoideae</taxon>
        <taxon>Arundineae</taxon>
        <taxon>Arundo</taxon>
    </lineage>
</organism>